<dbReference type="PANTHER" id="PTHR24028:SF114">
    <property type="entry name" value="PCDH2G3 PROTEIN-RELATED"/>
    <property type="match status" value="1"/>
</dbReference>
<name>A0A1A8E307_NOTKA</name>
<accession>A0A1A8E307</accession>
<proteinExistence type="predicted"/>
<keyword evidence="5" id="KW-0130">Cell adhesion</keyword>
<evidence type="ECO:0000256" key="10">
    <source>
        <dbReference type="SAM" id="SignalP"/>
    </source>
</evidence>
<evidence type="ECO:0000313" key="12">
    <source>
        <dbReference type="EMBL" id="SBQ40353.1"/>
    </source>
</evidence>
<evidence type="ECO:0000256" key="3">
    <source>
        <dbReference type="ARBA" id="ARBA00022737"/>
    </source>
</evidence>
<evidence type="ECO:0000256" key="9">
    <source>
        <dbReference type="PROSITE-ProRule" id="PRU00043"/>
    </source>
</evidence>
<dbReference type="InterPro" id="IPR015919">
    <property type="entry name" value="Cadherin-like_sf"/>
</dbReference>
<sequence length="144" mass="16060">MAHLLRIAEIWGLVFVFFVLHCAHGELTYTVQEELKHGSVIGNVAKDLGMDLGRLSARKARVEMEGNDKVYVGINMGSGSLMVAGRIDREELCGEKPTCVLKFDLLLENPLELHRMSVQVQDINDNPPIFPKGEIRLEITESAD</sequence>
<feature type="chain" id="PRO_5008368851" description="Cadherin domain-containing protein" evidence="10">
    <location>
        <begin position="26"/>
        <end position="144"/>
    </location>
</feature>
<dbReference type="PANTHER" id="PTHR24028">
    <property type="entry name" value="CADHERIN-87A"/>
    <property type="match status" value="1"/>
</dbReference>
<keyword evidence="3" id="KW-0677">Repeat</keyword>
<dbReference type="InterPro" id="IPR013164">
    <property type="entry name" value="Cadherin_N"/>
</dbReference>
<dbReference type="PROSITE" id="PS50268">
    <property type="entry name" value="CADHERIN_2"/>
    <property type="match status" value="1"/>
</dbReference>
<reference evidence="12" key="1">
    <citation type="submission" date="2016-05" db="EMBL/GenBank/DDBJ databases">
        <authorList>
            <person name="Lavstsen T."/>
            <person name="Jespersen J.S."/>
        </authorList>
    </citation>
    <scope>NUCLEOTIDE SEQUENCE</scope>
    <source>
        <tissue evidence="12">Brain</tissue>
    </source>
</reference>
<feature type="signal peptide" evidence="10">
    <location>
        <begin position="1"/>
        <end position="25"/>
    </location>
</feature>
<evidence type="ECO:0000256" key="2">
    <source>
        <dbReference type="ARBA" id="ARBA00022692"/>
    </source>
</evidence>
<keyword evidence="4 9" id="KW-0106">Calcium</keyword>
<evidence type="ECO:0000256" key="4">
    <source>
        <dbReference type="ARBA" id="ARBA00022837"/>
    </source>
</evidence>
<dbReference type="PROSITE" id="PS00232">
    <property type="entry name" value="CADHERIN_1"/>
    <property type="match status" value="1"/>
</dbReference>
<dbReference type="Gene3D" id="2.60.40.60">
    <property type="entry name" value="Cadherins"/>
    <property type="match status" value="1"/>
</dbReference>
<keyword evidence="2" id="KW-0812">Transmembrane</keyword>
<dbReference type="CDD" id="cd11304">
    <property type="entry name" value="Cadherin_repeat"/>
    <property type="match status" value="1"/>
</dbReference>
<dbReference type="GO" id="GO:0009653">
    <property type="term" value="P:anatomical structure morphogenesis"/>
    <property type="evidence" value="ECO:0007669"/>
    <property type="project" value="UniProtKB-ARBA"/>
</dbReference>
<evidence type="ECO:0000256" key="1">
    <source>
        <dbReference type="ARBA" id="ARBA00004167"/>
    </source>
</evidence>
<dbReference type="GO" id="GO:0005886">
    <property type="term" value="C:plasma membrane"/>
    <property type="evidence" value="ECO:0007669"/>
    <property type="project" value="InterPro"/>
</dbReference>
<dbReference type="InterPro" id="IPR002126">
    <property type="entry name" value="Cadherin-like_dom"/>
</dbReference>
<organism evidence="12">
    <name type="scientific">Nothobranchius kadleci</name>
    <name type="common">African annual killifish</name>
    <dbReference type="NCBI Taxonomy" id="1051664"/>
    <lineage>
        <taxon>Eukaryota</taxon>
        <taxon>Metazoa</taxon>
        <taxon>Chordata</taxon>
        <taxon>Craniata</taxon>
        <taxon>Vertebrata</taxon>
        <taxon>Euteleostomi</taxon>
        <taxon>Actinopterygii</taxon>
        <taxon>Neopterygii</taxon>
        <taxon>Teleostei</taxon>
        <taxon>Neoteleostei</taxon>
        <taxon>Acanthomorphata</taxon>
        <taxon>Ovalentaria</taxon>
        <taxon>Atherinomorphae</taxon>
        <taxon>Cyprinodontiformes</taxon>
        <taxon>Nothobranchiidae</taxon>
        <taxon>Nothobranchius</taxon>
    </lineage>
</organism>
<evidence type="ECO:0000259" key="11">
    <source>
        <dbReference type="PROSITE" id="PS50268"/>
    </source>
</evidence>
<evidence type="ECO:0000256" key="7">
    <source>
        <dbReference type="ARBA" id="ARBA00023136"/>
    </source>
</evidence>
<protein>
    <recommendedName>
        <fullName evidence="11">Cadherin domain-containing protein</fullName>
    </recommendedName>
</protein>
<dbReference type="InterPro" id="IPR050174">
    <property type="entry name" value="Protocadherin/Cadherin-CA"/>
</dbReference>
<dbReference type="AlphaFoldDB" id="A0A1A8E307"/>
<keyword evidence="7" id="KW-0472">Membrane</keyword>
<dbReference type="Pfam" id="PF08266">
    <property type="entry name" value="Cadherin_2"/>
    <property type="match status" value="1"/>
</dbReference>
<keyword evidence="10" id="KW-0732">Signal</keyword>
<evidence type="ECO:0000256" key="8">
    <source>
        <dbReference type="ARBA" id="ARBA00023180"/>
    </source>
</evidence>
<comment type="subcellular location">
    <subcellularLocation>
        <location evidence="1">Membrane</location>
        <topology evidence="1">Single-pass membrane protein</topology>
    </subcellularLocation>
</comment>
<dbReference type="GO" id="GO:0005509">
    <property type="term" value="F:calcium ion binding"/>
    <property type="evidence" value="ECO:0007669"/>
    <property type="project" value="UniProtKB-UniRule"/>
</dbReference>
<dbReference type="InterPro" id="IPR020894">
    <property type="entry name" value="Cadherin_CS"/>
</dbReference>
<evidence type="ECO:0000256" key="6">
    <source>
        <dbReference type="ARBA" id="ARBA00022989"/>
    </source>
</evidence>
<reference evidence="12" key="2">
    <citation type="submission" date="2016-06" db="EMBL/GenBank/DDBJ databases">
        <title>The genome of a short-lived fish provides insights into sex chromosome evolution and the genetic control of aging.</title>
        <authorList>
            <person name="Reichwald K."/>
            <person name="Felder M."/>
            <person name="Petzold A."/>
            <person name="Koch P."/>
            <person name="Groth M."/>
            <person name="Platzer M."/>
        </authorList>
    </citation>
    <scope>NUCLEOTIDE SEQUENCE</scope>
    <source>
        <tissue evidence="12">Brain</tissue>
    </source>
</reference>
<dbReference type="GO" id="GO:0007156">
    <property type="term" value="P:homophilic cell adhesion via plasma membrane adhesion molecules"/>
    <property type="evidence" value="ECO:0007669"/>
    <property type="project" value="InterPro"/>
</dbReference>
<gene>
    <name evidence="12" type="primary">Nfu_g_1_023902</name>
</gene>
<keyword evidence="6" id="KW-1133">Transmembrane helix</keyword>
<dbReference type="SUPFAM" id="SSF49313">
    <property type="entry name" value="Cadherin-like"/>
    <property type="match status" value="1"/>
</dbReference>
<feature type="domain" description="Cadherin" evidence="11">
    <location>
        <begin position="23"/>
        <end position="130"/>
    </location>
</feature>
<evidence type="ECO:0000256" key="5">
    <source>
        <dbReference type="ARBA" id="ARBA00022889"/>
    </source>
</evidence>
<keyword evidence="8" id="KW-0325">Glycoprotein</keyword>
<dbReference type="FunFam" id="2.60.40.60:FF:000006">
    <property type="entry name" value="Protocadherin alpha 2"/>
    <property type="match status" value="1"/>
</dbReference>
<dbReference type="PRINTS" id="PR00205">
    <property type="entry name" value="CADHERIN"/>
</dbReference>
<dbReference type="EMBL" id="HAEA01011873">
    <property type="protein sequence ID" value="SBQ40353.1"/>
    <property type="molecule type" value="Transcribed_RNA"/>
</dbReference>